<dbReference type="SUPFAM" id="SSF53474">
    <property type="entry name" value="alpha/beta-Hydrolases"/>
    <property type="match status" value="1"/>
</dbReference>
<keyword evidence="3" id="KW-1185">Reference proteome</keyword>
<dbReference type="InterPro" id="IPR029058">
    <property type="entry name" value="AB_hydrolase_fold"/>
</dbReference>
<keyword evidence="2" id="KW-0378">Hydrolase</keyword>
<comment type="caution">
    <text evidence="2">The sequence shown here is derived from an EMBL/GenBank/DDBJ whole genome shotgun (WGS) entry which is preliminary data.</text>
</comment>
<proteinExistence type="predicted"/>
<dbReference type="PANTHER" id="PTHR32268:SF15">
    <property type="entry name" value="HOMOSERINE ACETYLTRANSFERASE FAMILY PROTEIN (AFU_ORTHOLOGUE AFUA_1G15350)"/>
    <property type="match status" value="1"/>
</dbReference>
<accession>A0ABT4QD68</accession>
<dbReference type="Gene3D" id="3.40.50.1820">
    <property type="entry name" value="alpha/beta hydrolase"/>
    <property type="match status" value="1"/>
</dbReference>
<gene>
    <name evidence="2" type="ORF">O9H85_20455</name>
</gene>
<dbReference type="Pfam" id="PF00561">
    <property type="entry name" value="Abhydrolase_1"/>
    <property type="match status" value="1"/>
</dbReference>
<feature type="domain" description="AB hydrolase-1" evidence="1">
    <location>
        <begin position="62"/>
        <end position="313"/>
    </location>
</feature>
<dbReference type="PIRSF" id="PIRSF000443">
    <property type="entry name" value="Homoser_Ac_trans"/>
    <property type="match status" value="1"/>
</dbReference>
<dbReference type="PANTHER" id="PTHR32268">
    <property type="entry name" value="HOMOSERINE O-ACETYLTRANSFERASE"/>
    <property type="match status" value="1"/>
</dbReference>
<dbReference type="InterPro" id="IPR008220">
    <property type="entry name" value="HAT_MetX-like"/>
</dbReference>
<dbReference type="GO" id="GO:0016787">
    <property type="term" value="F:hydrolase activity"/>
    <property type="evidence" value="ECO:0007669"/>
    <property type="project" value="UniProtKB-KW"/>
</dbReference>
<dbReference type="EMBL" id="JAQAGZ010000013">
    <property type="protein sequence ID" value="MCZ8514753.1"/>
    <property type="molecule type" value="Genomic_DNA"/>
</dbReference>
<evidence type="ECO:0000259" key="1">
    <source>
        <dbReference type="Pfam" id="PF00561"/>
    </source>
</evidence>
<name>A0ABT4QD68_9BACL</name>
<protein>
    <submittedName>
        <fullName evidence="2">Alpha/beta fold hydrolase</fullName>
    </submittedName>
</protein>
<dbReference type="Proteomes" id="UP001527882">
    <property type="component" value="Unassembled WGS sequence"/>
</dbReference>
<dbReference type="NCBIfam" id="NF005757">
    <property type="entry name" value="PRK07581.1"/>
    <property type="match status" value="1"/>
</dbReference>
<dbReference type="InterPro" id="IPR000073">
    <property type="entry name" value="AB_hydrolase_1"/>
</dbReference>
<evidence type="ECO:0000313" key="2">
    <source>
        <dbReference type="EMBL" id="MCZ8514753.1"/>
    </source>
</evidence>
<dbReference type="RefSeq" id="WP_269883273.1">
    <property type="nucleotide sequence ID" value="NZ_JAQAGZ010000013.1"/>
</dbReference>
<sequence>MTEYEHITDYETFELGDVHLKNGATLRKAKLAYKTHGTLNRNKDNVIVVPTCYSATHKNEEYRIGEGKALDPSKYFIIQLNQFGNGLSSSPSNTPMPYDQGRFPNITILDNVECQHKLITEKFGIERVALVCGYSMGAQQTFQWAASYPDMVERIAPSCGTASTTPHNFVFIEGIKSALRADAAWNNGFYDKQPVTGVRALARVYAGWGLSQAFYYQKLYLEHGYSSLEDFLISFWEGAFLNKDANNLLSMAWTWQYGDIGMTPGCDGNREKALSRIKAKAMILPGLTDLYFPPEDIQYEAKFIPNAEVRVISSIYGHYAGGSFNQTDINFIDEAVKELLNA</sequence>
<evidence type="ECO:0000313" key="3">
    <source>
        <dbReference type="Proteomes" id="UP001527882"/>
    </source>
</evidence>
<reference evidence="2 3" key="1">
    <citation type="submission" date="2022-12" db="EMBL/GenBank/DDBJ databases">
        <title>Draft genome sequence of Paenibacillus sp. dW9.</title>
        <authorList>
            <person name="Choi E.-W."/>
            <person name="Kim D.-U."/>
        </authorList>
    </citation>
    <scope>NUCLEOTIDE SEQUENCE [LARGE SCALE GENOMIC DNA]</scope>
    <source>
        <strain evidence="3">dW9</strain>
    </source>
</reference>
<organism evidence="2 3">
    <name type="scientific">Paenibacillus gyeongsangnamensis</name>
    <dbReference type="NCBI Taxonomy" id="3388067"/>
    <lineage>
        <taxon>Bacteria</taxon>
        <taxon>Bacillati</taxon>
        <taxon>Bacillota</taxon>
        <taxon>Bacilli</taxon>
        <taxon>Bacillales</taxon>
        <taxon>Paenibacillaceae</taxon>
        <taxon>Paenibacillus</taxon>
    </lineage>
</organism>